<dbReference type="PANTHER" id="PTHR24198">
    <property type="entry name" value="ANKYRIN REPEAT AND PROTEIN KINASE DOMAIN-CONTAINING PROTEIN"/>
    <property type="match status" value="1"/>
</dbReference>
<feature type="region of interest" description="Disordered" evidence="3">
    <location>
        <begin position="241"/>
        <end position="353"/>
    </location>
</feature>
<dbReference type="SMART" id="SM00248">
    <property type="entry name" value="ANK"/>
    <property type="match status" value="2"/>
</dbReference>
<feature type="compositionally biased region" description="Low complexity" evidence="3">
    <location>
        <begin position="247"/>
        <end position="263"/>
    </location>
</feature>
<evidence type="ECO:0000256" key="1">
    <source>
        <dbReference type="ARBA" id="ARBA00022737"/>
    </source>
</evidence>
<dbReference type="InterPro" id="IPR002110">
    <property type="entry name" value="Ankyrin_rpt"/>
</dbReference>
<feature type="region of interest" description="Disordered" evidence="3">
    <location>
        <begin position="73"/>
        <end position="143"/>
    </location>
</feature>
<gene>
    <name evidence="4" type="ORF">QTG54_011419</name>
</gene>
<evidence type="ECO:0000313" key="4">
    <source>
        <dbReference type="EMBL" id="KAK1738125.1"/>
    </source>
</evidence>
<sequence>MQSQPPISGVVFQDGGENDDCFNSLELRGDFLLEKILATQATASSSSCAPQSSIPPQSRPFFPVKKGEVAADAIVPPPKSSSRVSTSPTSPTTSTRTLSSDDLPSYPQLQFPSQGQQLLSQQQQPPPQQHDLNRMPTMASNSSELEPLDFRQSNSFHSSSLLDLLLDGNGVVSRDENTDARTKKNDEFSSTRQDQTMLQDRLRQLGQSQMQQFLIQQLGQQPALILQQQQQRQRLPTDGIFSFKDLNTNSHHTSVQTTSSHQNLGNNSVNLPSEGKRSNIISHPNKSSTLNKKNSSKRSQTTASSCLGKDSNQGSNSHARPAPKKAAVSLRQVNSPPREPKATTKRNKKTNDSTFQYIKVVGGGMKRALDKPSIELAAPPKSKAKVELSSLHAYLDFILESRGYVTSKCSASELGYIKTPTPLQIASFATAVCSANKPGDAHRLKSILQCGLSANPMNKFGDSPFFIVCKRGVTELMQVFIDCGAEVRIADSFGRTPLHHVAWSNPPNFETAKIILTADPRLLYVMDKHGKTPLDFVAKGHSSDWIKFIDSMAGSLWPANAAKQCHPEPSKGAIPDPPNALSIKLAEDVASGRTKPEEVTKMLP</sequence>
<feature type="compositionally biased region" description="Polar residues" evidence="3">
    <location>
        <begin position="298"/>
        <end position="318"/>
    </location>
</feature>
<proteinExistence type="predicted"/>
<feature type="region of interest" description="Disordered" evidence="3">
    <location>
        <begin position="43"/>
        <end position="62"/>
    </location>
</feature>
<reference evidence="4" key="1">
    <citation type="submission" date="2023-06" db="EMBL/GenBank/DDBJ databases">
        <title>Survivors Of The Sea: Transcriptome response of Skeletonema marinoi to long-term dormancy.</title>
        <authorList>
            <person name="Pinder M.I.M."/>
            <person name="Kourtchenko O."/>
            <person name="Robertson E.K."/>
            <person name="Larsson T."/>
            <person name="Maumus F."/>
            <person name="Osuna-Cruz C.M."/>
            <person name="Vancaester E."/>
            <person name="Stenow R."/>
            <person name="Vandepoele K."/>
            <person name="Ploug H."/>
            <person name="Bruchert V."/>
            <person name="Godhe A."/>
            <person name="Topel M."/>
        </authorList>
    </citation>
    <scope>NUCLEOTIDE SEQUENCE</scope>
    <source>
        <strain evidence="4">R05AC</strain>
    </source>
</reference>
<feature type="compositionally biased region" description="Low complexity" evidence="3">
    <location>
        <begin position="43"/>
        <end position="56"/>
    </location>
</feature>
<dbReference type="PANTHER" id="PTHR24198:SF165">
    <property type="entry name" value="ANKYRIN REPEAT-CONTAINING PROTEIN-RELATED"/>
    <property type="match status" value="1"/>
</dbReference>
<protein>
    <submittedName>
        <fullName evidence="4">Uncharacterized protein</fullName>
    </submittedName>
</protein>
<feature type="compositionally biased region" description="Low complexity" evidence="3">
    <location>
        <begin position="80"/>
        <end position="123"/>
    </location>
</feature>
<dbReference type="Pfam" id="PF12796">
    <property type="entry name" value="Ank_2"/>
    <property type="match status" value="1"/>
</dbReference>
<keyword evidence="2" id="KW-0040">ANK repeat</keyword>
<feature type="compositionally biased region" description="Basic and acidic residues" evidence="3">
    <location>
        <begin position="173"/>
        <end position="189"/>
    </location>
</feature>
<dbReference type="Gene3D" id="1.25.40.20">
    <property type="entry name" value="Ankyrin repeat-containing domain"/>
    <property type="match status" value="1"/>
</dbReference>
<comment type="caution">
    <text evidence="4">The sequence shown here is derived from an EMBL/GenBank/DDBJ whole genome shotgun (WGS) entry which is preliminary data.</text>
</comment>
<evidence type="ECO:0000256" key="3">
    <source>
        <dbReference type="SAM" id="MobiDB-lite"/>
    </source>
</evidence>
<organism evidence="4 5">
    <name type="scientific">Skeletonema marinoi</name>
    <dbReference type="NCBI Taxonomy" id="267567"/>
    <lineage>
        <taxon>Eukaryota</taxon>
        <taxon>Sar</taxon>
        <taxon>Stramenopiles</taxon>
        <taxon>Ochrophyta</taxon>
        <taxon>Bacillariophyta</taxon>
        <taxon>Coscinodiscophyceae</taxon>
        <taxon>Thalassiosirophycidae</taxon>
        <taxon>Thalassiosirales</taxon>
        <taxon>Skeletonemataceae</taxon>
        <taxon>Skeletonema</taxon>
        <taxon>Skeletonema marinoi-dohrnii complex</taxon>
    </lineage>
</organism>
<name>A0AAD8Y3R8_9STRA</name>
<accession>A0AAD8Y3R8</accession>
<dbReference type="Proteomes" id="UP001224775">
    <property type="component" value="Unassembled WGS sequence"/>
</dbReference>
<evidence type="ECO:0000256" key="2">
    <source>
        <dbReference type="ARBA" id="ARBA00023043"/>
    </source>
</evidence>
<dbReference type="InterPro" id="IPR036770">
    <property type="entry name" value="Ankyrin_rpt-contain_sf"/>
</dbReference>
<dbReference type="AlphaFoldDB" id="A0AAD8Y3R8"/>
<evidence type="ECO:0000313" key="5">
    <source>
        <dbReference type="Proteomes" id="UP001224775"/>
    </source>
</evidence>
<dbReference type="EMBL" id="JATAAI010000022">
    <property type="protein sequence ID" value="KAK1738125.1"/>
    <property type="molecule type" value="Genomic_DNA"/>
</dbReference>
<keyword evidence="5" id="KW-1185">Reference proteome</keyword>
<feature type="region of interest" description="Disordered" evidence="3">
    <location>
        <begin position="173"/>
        <end position="195"/>
    </location>
</feature>
<dbReference type="SUPFAM" id="SSF48403">
    <property type="entry name" value="Ankyrin repeat"/>
    <property type="match status" value="1"/>
</dbReference>
<keyword evidence="1" id="KW-0677">Repeat</keyword>